<comment type="caution">
    <text evidence="3">The sequence shown here is derived from an EMBL/GenBank/DDBJ whole genome shotgun (WGS) entry which is preliminary data.</text>
</comment>
<sequence length="334" mass="36683">MKATPRTTNQRIKWLSTFGIGTMLLALPVTAIERPSEPNDPKPKEGPQGEEIKAKGDAPEVAQVKRAMLGLGGAPASEILSLHLGLKDGQGLLLFHVIPGSAADKAGLKPHDIITQIEGIPIGSQDQLREQIFKHKPGDEVKIQYIHAGKRVEKKITLGERPAEMRIGKAQGNAPGGNPWMFKGLGGQIPEGERMKIEKQIQQHMDRMRKQFDQKGMMELRFDDIEKAIPKDGNGAKGFQMNASTSISISDEEGSVTMKTVNGKKEVVVRDKKGEIVFEGPYDNEQDKAALPDDIRDRVGRLDLGKVDGNGLRLRILPGQMKQAEQPDNEEEAQ</sequence>
<evidence type="ECO:0000313" key="4">
    <source>
        <dbReference type="Proteomes" id="UP000557872"/>
    </source>
</evidence>
<accession>A0A851G986</accession>
<proteinExistence type="predicted"/>
<feature type="compositionally biased region" description="Basic and acidic residues" evidence="1">
    <location>
        <begin position="34"/>
        <end position="58"/>
    </location>
</feature>
<gene>
    <name evidence="3" type="ORF">HW115_01550</name>
</gene>
<dbReference type="Gene3D" id="2.30.42.10">
    <property type="match status" value="1"/>
</dbReference>
<keyword evidence="4" id="KW-1185">Reference proteome</keyword>
<dbReference type="Pfam" id="PF13180">
    <property type="entry name" value="PDZ_2"/>
    <property type="match status" value="1"/>
</dbReference>
<name>A0A851G986_9BACT</name>
<dbReference type="SUPFAM" id="SSF50156">
    <property type="entry name" value="PDZ domain-like"/>
    <property type="match status" value="1"/>
</dbReference>
<dbReference type="InterPro" id="IPR036034">
    <property type="entry name" value="PDZ_sf"/>
</dbReference>
<dbReference type="SMART" id="SM00228">
    <property type="entry name" value="PDZ"/>
    <property type="match status" value="1"/>
</dbReference>
<protein>
    <submittedName>
        <fullName evidence="3">PDZ domain-containing protein</fullName>
    </submittedName>
</protein>
<evidence type="ECO:0000259" key="2">
    <source>
        <dbReference type="SMART" id="SM00228"/>
    </source>
</evidence>
<feature type="domain" description="PDZ" evidence="2">
    <location>
        <begin position="69"/>
        <end position="149"/>
    </location>
</feature>
<reference evidence="3 4" key="1">
    <citation type="submission" date="2020-07" db="EMBL/GenBank/DDBJ databases">
        <title>Roseicoccus Jingziensis gen. nov., sp. nov., isolated from coastal seawater.</title>
        <authorList>
            <person name="Feng X."/>
        </authorList>
    </citation>
    <scope>NUCLEOTIDE SEQUENCE [LARGE SCALE GENOMIC DNA]</scope>
    <source>
        <strain evidence="3 4">N1E253</strain>
    </source>
</reference>
<organism evidence="3 4">
    <name type="scientific">Oceaniferula marina</name>
    <dbReference type="NCBI Taxonomy" id="2748318"/>
    <lineage>
        <taxon>Bacteria</taxon>
        <taxon>Pseudomonadati</taxon>
        <taxon>Verrucomicrobiota</taxon>
        <taxon>Verrucomicrobiia</taxon>
        <taxon>Verrucomicrobiales</taxon>
        <taxon>Verrucomicrobiaceae</taxon>
        <taxon>Oceaniferula</taxon>
    </lineage>
</organism>
<feature type="region of interest" description="Disordered" evidence="1">
    <location>
        <begin position="31"/>
        <end position="58"/>
    </location>
</feature>
<dbReference type="EMBL" id="JACBAZ010000001">
    <property type="protein sequence ID" value="NWK54278.1"/>
    <property type="molecule type" value="Genomic_DNA"/>
</dbReference>
<dbReference type="RefSeq" id="WP_178930816.1">
    <property type="nucleotide sequence ID" value="NZ_JACBAZ010000001.1"/>
</dbReference>
<evidence type="ECO:0000313" key="3">
    <source>
        <dbReference type="EMBL" id="NWK54278.1"/>
    </source>
</evidence>
<dbReference type="InterPro" id="IPR001478">
    <property type="entry name" value="PDZ"/>
</dbReference>
<evidence type="ECO:0000256" key="1">
    <source>
        <dbReference type="SAM" id="MobiDB-lite"/>
    </source>
</evidence>
<dbReference type="AlphaFoldDB" id="A0A851G986"/>
<dbReference type="Proteomes" id="UP000557872">
    <property type="component" value="Unassembled WGS sequence"/>
</dbReference>